<name>A0A174B4K8_9FIRM</name>
<accession>A0A174B4K8</accession>
<reference evidence="1 2" key="1">
    <citation type="submission" date="2015-09" db="EMBL/GenBank/DDBJ databases">
        <authorList>
            <consortium name="Pathogen Informatics"/>
        </authorList>
    </citation>
    <scope>NUCLEOTIDE SEQUENCE [LARGE SCALE GENOMIC DNA]</scope>
    <source>
        <strain evidence="1 2">2789STDY5834863</strain>
    </source>
</reference>
<dbReference type="InterPro" id="IPR018755">
    <property type="entry name" value="Phage_Mu_Gp48"/>
</dbReference>
<dbReference type="AlphaFoldDB" id="A0A174B4K8"/>
<evidence type="ECO:0000313" key="2">
    <source>
        <dbReference type="Proteomes" id="UP000095431"/>
    </source>
</evidence>
<gene>
    <name evidence="1" type="ORF">ERS852478_01456</name>
</gene>
<dbReference type="RefSeq" id="WP_055200100.1">
    <property type="nucleotide sequence ID" value="NZ_BTHH01000009.1"/>
</dbReference>
<proteinExistence type="predicted"/>
<protein>
    <submittedName>
        <fullName evidence="1">Uncharacterized protein conserved in bacteria (DUF2313)</fullName>
    </submittedName>
</protein>
<dbReference type="Pfam" id="PF10076">
    <property type="entry name" value="Phage_Mu_Gp48"/>
    <property type="match status" value="1"/>
</dbReference>
<dbReference type="Proteomes" id="UP000095431">
    <property type="component" value="Unassembled WGS sequence"/>
</dbReference>
<organism evidence="1 2">
    <name type="scientific">Blautia wexlerae</name>
    <dbReference type="NCBI Taxonomy" id="418240"/>
    <lineage>
        <taxon>Bacteria</taxon>
        <taxon>Bacillati</taxon>
        <taxon>Bacillota</taxon>
        <taxon>Clostridia</taxon>
        <taxon>Lachnospirales</taxon>
        <taxon>Lachnospiraceae</taxon>
        <taxon>Blautia</taxon>
    </lineage>
</organism>
<evidence type="ECO:0000313" key="1">
    <source>
        <dbReference type="EMBL" id="CUN94666.1"/>
    </source>
</evidence>
<sequence length="252" mass="29362">MHIDNIDLEHFPTNEVAQRLLTYVTRGWYDKSYVGKWIYEVIGLELETASRRIDEAQKQAFPETAAWGMYLHEFMYGIPIDRTKDIDDRRKAVVNRRDRTTRSSITPYRLENIIQTVFGLSASVSEQVEKYVFGIDLLIGADYPIYSVDVLLEYIRKIKPSHLSMQARYVIEAAICSERERVLFPALDIGMQHVWTERFSVPSVEVKCEITEKLPVGMTGNVMIYKNLNQWNGEYKWDGTIKFDTEVTTEEL</sequence>
<dbReference type="EMBL" id="CYZN01000008">
    <property type="protein sequence ID" value="CUN94666.1"/>
    <property type="molecule type" value="Genomic_DNA"/>
</dbReference>